<dbReference type="Pfam" id="PF00116">
    <property type="entry name" value="COX2"/>
    <property type="match status" value="1"/>
</dbReference>
<dbReference type="PANTHER" id="PTHR22888">
    <property type="entry name" value="CYTOCHROME C OXIDASE, SUBUNIT II"/>
    <property type="match status" value="1"/>
</dbReference>
<dbReference type="PROSITE" id="PS00078">
    <property type="entry name" value="COX2"/>
    <property type="match status" value="1"/>
</dbReference>
<accession>A0A6J6RVH7</accession>
<keyword evidence="4" id="KW-0813">Transport</keyword>
<evidence type="ECO:0000256" key="2">
    <source>
        <dbReference type="ARBA" id="ARBA00007866"/>
    </source>
</evidence>
<feature type="transmembrane region" description="Helical" evidence="12">
    <location>
        <begin position="66"/>
        <end position="88"/>
    </location>
</feature>
<dbReference type="InterPro" id="IPR045187">
    <property type="entry name" value="CcO_II"/>
</dbReference>
<dbReference type="AlphaFoldDB" id="A0A6J6RVH7"/>
<dbReference type="EMBL" id="CAFBME010000092">
    <property type="protein sequence ID" value="CAB4899957.1"/>
    <property type="molecule type" value="Genomic_DNA"/>
</dbReference>
<dbReference type="EMBL" id="CAEZYL010000061">
    <property type="protein sequence ID" value="CAB4726389.1"/>
    <property type="molecule type" value="Genomic_DNA"/>
</dbReference>
<evidence type="ECO:0000256" key="8">
    <source>
        <dbReference type="ARBA" id="ARBA00022982"/>
    </source>
</evidence>
<evidence type="ECO:0000256" key="1">
    <source>
        <dbReference type="ARBA" id="ARBA00004141"/>
    </source>
</evidence>
<evidence type="ECO:0000313" key="17">
    <source>
        <dbReference type="EMBL" id="CAB4726389.1"/>
    </source>
</evidence>
<dbReference type="InterPro" id="IPR036257">
    <property type="entry name" value="Cyt_c_oxidase_su2_TM_sf"/>
</dbReference>
<comment type="subcellular location">
    <subcellularLocation>
        <location evidence="1">Membrane</location>
        <topology evidence="1">Multi-pass membrane protein</topology>
    </subcellularLocation>
</comment>
<dbReference type="InterPro" id="IPR008972">
    <property type="entry name" value="Cupredoxin"/>
</dbReference>
<evidence type="ECO:0000313" key="19">
    <source>
        <dbReference type="EMBL" id="CAB4960700.1"/>
    </source>
</evidence>
<dbReference type="EMBL" id="CAEZSC010000063">
    <property type="protein sequence ID" value="CAB4539479.1"/>
    <property type="molecule type" value="Genomic_DNA"/>
</dbReference>
<feature type="transmembrane region" description="Helical" evidence="12">
    <location>
        <begin position="25"/>
        <end position="46"/>
    </location>
</feature>
<keyword evidence="5 12" id="KW-0812">Transmembrane</keyword>
<gene>
    <name evidence="14" type="ORF">UFOPK1380_00961</name>
    <name evidence="15" type="ORF">UFOPK1778_00122</name>
    <name evidence="16" type="ORF">UFOPK1863_00517</name>
    <name evidence="17" type="ORF">UFOPK2689_00925</name>
    <name evidence="18" type="ORF">UFOPK3555_00850</name>
    <name evidence="19" type="ORF">UFOPK3874_00512</name>
    <name evidence="20" type="ORF">UFOPK4095_00807</name>
</gene>
<dbReference type="Gene3D" id="1.10.287.90">
    <property type="match status" value="1"/>
</dbReference>
<dbReference type="EMBL" id="CAEZUY010000035">
    <property type="protein sequence ID" value="CAB4612832.1"/>
    <property type="molecule type" value="Genomic_DNA"/>
</dbReference>
<dbReference type="EMBL" id="CAFBPI010000046">
    <property type="protein sequence ID" value="CAB5017383.1"/>
    <property type="molecule type" value="Genomic_DNA"/>
</dbReference>
<dbReference type="GO" id="GO:0016020">
    <property type="term" value="C:membrane"/>
    <property type="evidence" value="ECO:0007669"/>
    <property type="project" value="UniProtKB-SubCell"/>
</dbReference>
<evidence type="ECO:0000256" key="3">
    <source>
        <dbReference type="ARBA" id="ARBA00012949"/>
    </source>
</evidence>
<keyword evidence="7" id="KW-1278">Translocase</keyword>
<reference evidence="17" key="1">
    <citation type="submission" date="2020-05" db="EMBL/GenBank/DDBJ databases">
        <authorList>
            <person name="Chiriac C."/>
            <person name="Salcher M."/>
            <person name="Ghai R."/>
            <person name="Kavagutti S V."/>
        </authorList>
    </citation>
    <scope>NUCLEOTIDE SEQUENCE</scope>
</reference>
<evidence type="ECO:0000259" key="13">
    <source>
        <dbReference type="PROSITE" id="PS50857"/>
    </source>
</evidence>
<dbReference type="GO" id="GO:0004129">
    <property type="term" value="F:cytochrome-c oxidase activity"/>
    <property type="evidence" value="ECO:0007669"/>
    <property type="project" value="UniProtKB-EC"/>
</dbReference>
<comment type="similarity">
    <text evidence="2">Belongs to the cytochrome c oxidase subunit 2 family.</text>
</comment>
<feature type="domain" description="Cytochrome oxidase subunit II copper A binding" evidence="13">
    <location>
        <begin position="145"/>
        <end position="256"/>
    </location>
</feature>
<keyword evidence="10" id="KW-0186">Copper</keyword>
<dbReference type="EMBL" id="CAEZUD010000003">
    <property type="protein sequence ID" value="CAB4582884.1"/>
    <property type="molecule type" value="Genomic_DNA"/>
</dbReference>
<dbReference type="PROSITE" id="PS50857">
    <property type="entry name" value="COX2_CUA"/>
    <property type="match status" value="1"/>
</dbReference>
<evidence type="ECO:0000313" key="18">
    <source>
        <dbReference type="EMBL" id="CAB4899957.1"/>
    </source>
</evidence>
<dbReference type="InterPro" id="IPR001505">
    <property type="entry name" value="Copper_CuA"/>
</dbReference>
<keyword evidence="9 12" id="KW-1133">Transmembrane helix</keyword>
<dbReference type="GO" id="GO:0005507">
    <property type="term" value="F:copper ion binding"/>
    <property type="evidence" value="ECO:0007669"/>
    <property type="project" value="InterPro"/>
</dbReference>
<dbReference type="GO" id="GO:0042773">
    <property type="term" value="P:ATP synthesis coupled electron transport"/>
    <property type="evidence" value="ECO:0007669"/>
    <property type="project" value="TreeGrafter"/>
</dbReference>
<keyword evidence="11 12" id="KW-0472">Membrane</keyword>
<evidence type="ECO:0000256" key="7">
    <source>
        <dbReference type="ARBA" id="ARBA00022967"/>
    </source>
</evidence>
<dbReference type="SUPFAM" id="SSF49503">
    <property type="entry name" value="Cupredoxins"/>
    <property type="match status" value="1"/>
</dbReference>
<evidence type="ECO:0000313" key="15">
    <source>
        <dbReference type="EMBL" id="CAB4582884.1"/>
    </source>
</evidence>
<evidence type="ECO:0000313" key="16">
    <source>
        <dbReference type="EMBL" id="CAB4612832.1"/>
    </source>
</evidence>
<evidence type="ECO:0000256" key="5">
    <source>
        <dbReference type="ARBA" id="ARBA00022692"/>
    </source>
</evidence>
<evidence type="ECO:0000256" key="12">
    <source>
        <dbReference type="SAM" id="Phobius"/>
    </source>
</evidence>
<keyword evidence="8" id="KW-0249">Electron transport</keyword>
<evidence type="ECO:0000256" key="11">
    <source>
        <dbReference type="ARBA" id="ARBA00023136"/>
    </source>
</evidence>
<evidence type="ECO:0000256" key="10">
    <source>
        <dbReference type="ARBA" id="ARBA00023008"/>
    </source>
</evidence>
<feature type="transmembrane region" description="Helical" evidence="12">
    <location>
        <begin position="109"/>
        <end position="131"/>
    </location>
</feature>
<dbReference type="PANTHER" id="PTHR22888:SF9">
    <property type="entry name" value="CYTOCHROME C OXIDASE SUBUNIT 2"/>
    <property type="match status" value="1"/>
</dbReference>
<evidence type="ECO:0000313" key="20">
    <source>
        <dbReference type="EMBL" id="CAB5017383.1"/>
    </source>
</evidence>
<sequence>MSNEHYEMDPTPGEKLKAIFKQRDVQIATAWGVLVTFIFFIIGGWIYPSWMPTALSTDMKAIERLIVIFTWISAPICGIVLGFSIYTFMHRHKGDTPPADGPAIRSNPLVVGLWVIISSALCLVAVVYGLIEMNSATAATAENKTSALVVEVTGSQWVWSFNYPEQGFSSHELMLPVNRPVEFRITSVDVNHSFWPVQLGVKVDANRLQTTVVDTTPNKIGELEVKCAELCGLYHTYMETTGEVMSKADFDNWVTTQGGHTA</sequence>
<protein>
    <recommendedName>
        <fullName evidence="3">cytochrome-c oxidase</fullName>
        <ecNumber evidence="3">7.1.1.9</ecNumber>
    </recommendedName>
</protein>
<dbReference type="EC" id="7.1.1.9" evidence="3"/>
<evidence type="ECO:0000256" key="9">
    <source>
        <dbReference type="ARBA" id="ARBA00022989"/>
    </source>
</evidence>
<evidence type="ECO:0000256" key="6">
    <source>
        <dbReference type="ARBA" id="ARBA00022723"/>
    </source>
</evidence>
<dbReference type="InterPro" id="IPR002429">
    <property type="entry name" value="CcO_II-like_C"/>
</dbReference>
<organism evidence="17">
    <name type="scientific">freshwater metagenome</name>
    <dbReference type="NCBI Taxonomy" id="449393"/>
    <lineage>
        <taxon>unclassified sequences</taxon>
        <taxon>metagenomes</taxon>
        <taxon>ecological metagenomes</taxon>
    </lineage>
</organism>
<keyword evidence="6" id="KW-0479">Metal-binding</keyword>
<dbReference type="EMBL" id="CAFBNS010000073">
    <property type="protein sequence ID" value="CAB4960700.1"/>
    <property type="molecule type" value="Genomic_DNA"/>
</dbReference>
<evidence type="ECO:0000256" key="4">
    <source>
        <dbReference type="ARBA" id="ARBA00022448"/>
    </source>
</evidence>
<evidence type="ECO:0000313" key="14">
    <source>
        <dbReference type="EMBL" id="CAB4539479.1"/>
    </source>
</evidence>
<name>A0A6J6RVH7_9ZZZZ</name>
<dbReference type="Gene3D" id="2.60.40.420">
    <property type="entry name" value="Cupredoxins - blue copper proteins"/>
    <property type="match status" value="1"/>
</dbReference>
<proteinExistence type="inferred from homology"/>